<organism evidence="1">
    <name type="scientific">marine sediment metagenome</name>
    <dbReference type="NCBI Taxonomy" id="412755"/>
    <lineage>
        <taxon>unclassified sequences</taxon>
        <taxon>metagenomes</taxon>
        <taxon>ecological metagenomes</taxon>
    </lineage>
</organism>
<feature type="non-terminal residue" evidence="1">
    <location>
        <position position="1"/>
    </location>
</feature>
<name>X1L702_9ZZZZ</name>
<reference evidence="1" key="1">
    <citation type="journal article" date="2014" name="Front. Microbiol.">
        <title>High frequency of phylogenetically diverse reductive dehalogenase-homologous genes in deep subseafloor sedimentary metagenomes.</title>
        <authorList>
            <person name="Kawai M."/>
            <person name="Futagami T."/>
            <person name="Toyoda A."/>
            <person name="Takaki Y."/>
            <person name="Nishi S."/>
            <person name="Hori S."/>
            <person name="Arai W."/>
            <person name="Tsubouchi T."/>
            <person name="Morono Y."/>
            <person name="Uchiyama I."/>
            <person name="Ito T."/>
            <person name="Fujiyama A."/>
            <person name="Inagaki F."/>
            <person name="Takami H."/>
        </authorList>
    </citation>
    <scope>NUCLEOTIDE SEQUENCE</scope>
    <source>
        <strain evidence="1">Expedition CK06-06</strain>
    </source>
</reference>
<proteinExistence type="predicted"/>
<gene>
    <name evidence="1" type="ORF">S03H2_70021</name>
</gene>
<accession>X1L702</accession>
<dbReference type="AlphaFoldDB" id="X1L702"/>
<comment type="caution">
    <text evidence="1">The sequence shown here is derived from an EMBL/GenBank/DDBJ whole genome shotgun (WGS) entry which is preliminary data.</text>
</comment>
<evidence type="ECO:0000313" key="1">
    <source>
        <dbReference type="EMBL" id="GAI01661.1"/>
    </source>
</evidence>
<protein>
    <submittedName>
        <fullName evidence="1">Uncharacterized protein</fullName>
    </submittedName>
</protein>
<sequence>QGKSNWPFSLNPKLEADFYIFVCYLNKFDNIEALPEYFILPQKEIKPLLVPWAGRAGIEYRTLIDKNFKDAWYLIK</sequence>
<dbReference type="EMBL" id="BARU01046412">
    <property type="protein sequence ID" value="GAI01661.1"/>
    <property type="molecule type" value="Genomic_DNA"/>
</dbReference>